<accession>A0A5N4C355</accession>
<dbReference type="AlphaFoldDB" id="A0A5N4C355"/>
<name>A0A5N4C355_CAMDR</name>
<feature type="domain" description="Paraneoplastic antigen Ma-like C-terminal" evidence="2">
    <location>
        <begin position="9"/>
        <end position="167"/>
    </location>
</feature>
<gene>
    <name evidence="3" type="ORF">Cadr_000002509</name>
</gene>
<reference evidence="3 4" key="1">
    <citation type="journal article" date="2019" name="Mol. Ecol. Resour.">
        <title>Improving Illumina assemblies with Hi-C and long reads: an example with the North African dromedary.</title>
        <authorList>
            <person name="Elbers J.P."/>
            <person name="Rogers M.F."/>
            <person name="Perelman P.L."/>
            <person name="Proskuryakova A.A."/>
            <person name="Serdyukova N.A."/>
            <person name="Johnson W.E."/>
            <person name="Horin P."/>
            <person name="Corander J."/>
            <person name="Murphy D."/>
            <person name="Burger P.A."/>
        </authorList>
    </citation>
    <scope>NUCLEOTIDE SEQUENCE [LARGE SCALE GENOMIC DNA]</scope>
    <source>
        <strain evidence="3">Drom800</strain>
        <tissue evidence="3">Blood</tissue>
    </source>
</reference>
<proteinExistence type="predicted"/>
<sequence>MGSQGLRPFSGLEEPGPGEESFESWLDHAKTCCTVAPRSERERRRRLVESLGGPAWISCVASWWKIPTWRTRLPGRAGAGVWEQGHPVTARLKFDFAPSGPRRLLCHMMRLEGLLPSALEKGAIHPAIADQVRARQVLMRARRCCTPEQAERRMRLERRPPGFVGMLRLIRETEAPEAGPAGSEQLQVEEEARVNPGDLAGAPAVPAQEYVAQASSARRSSRGHHCRWSQGSPAGEGTAQGALSKEGSTEATPACEEASKAAPGTGEAGEADPETHVATGAAPAPGETSKSSPATQGDENPPIPARTGSASREAPGGPGCEPENLTQAGDQEVRGPPRRGSSPSQRTGK</sequence>
<dbReference type="Pfam" id="PF14893">
    <property type="entry name" value="PNMA"/>
    <property type="match status" value="1"/>
</dbReference>
<evidence type="ECO:0000259" key="2">
    <source>
        <dbReference type="Pfam" id="PF14893"/>
    </source>
</evidence>
<dbReference type="InterPro" id="IPR026523">
    <property type="entry name" value="PNMA"/>
</dbReference>
<feature type="region of interest" description="Disordered" evidence="1">
    <location>
        <begin position="208"/>
        <end position="349"/>
    </location>
</feature>
<protein>
    <submittedName>
        <fullName evidence="3">Paraneoplastic antigen Ma6F</fullName>
    </submittedName>
</protein>
<organism evidence="3 4">
    <name type="scientific">Camelus dromedarius</name>
    <name type="common">Dromedary</name>
    <name type="synonym">Arabian camel</name>
    <dbReference type="NCBI Taxonomy" id="9838"/>
    <lineage>
        <taxon>Eukaryota</taxon>
        <taxon>Metazoa</taxon>
        <taxon>Chordata</taxon>
        <taxon>Craniata</taxon>
        <taxon>Vertebrata</taxon>
        <taxon>Euteleostomi</taxon>
        <taxon>Mammalia</taxon>
        <taxon>Eutheria</taxon>
        <taxon>Laurasiatheria</taxon>
        <taxon>Artiodactyla</taxon>
        <taxon>Tylopoda</taxon>
        <taxon>Camelidae</taxon>
        <taxon>Camelus</taxon>
    </lineage>
</organism>
<feature type="compositionally biased region" description="Polar residues" evidence="1">
    <location>
        <begin position="288"/>
        <end position="298"/>
    </location>
</feature>
<evidence type="ECO:0000256" key="1">
    <source>
        <dbReference type="SAM" id="MobiDB-lite"/>
    </source>
</evidence>
<feature type="region of interest" description="Disordered" evidence="1">
    <location>
        <begin position="1"/>
        <end position="22"/>
    </location>
</feature>
<dbReference type="PANTHER" id="PTHR23095">
    <property type="entry name" value="PARANEOPLASTIC ANTIGEN"/>
    <property type="match status" value="1"/>
</dbReference>
<dbReference type="PANTHER" id="PTHR23095:SF20">
    <property type="entry name" value="PARANEOPLASTIC ANTIGEN MA6E"/>
    <property type="match status" value="1"/>
</dbReference>
<dbReference type="Proteomes" id="UP000299084">
    <property type="component" value="Unassembled WGS sequence"/>
</dbReference>
<evidence type="ECO:0000313" key="3">
    <source>
        <dbReference type="EMBL" id="KAB1253104.1"/>
    </source>
</evidence>
<dbReference type="InterPro" id="IPR048270">
    <property type="entry name" value="PNMA_C"/>
</dbReference>
<comment type="caution">
    <text evidence="3">The sequence shown here is derived from an EMBL/GenBank/DDBJ whole genome shotgun (WGS) entry which is preliminary data.</text>
</comment>
<keyword evidence="4" id="KW-1185">Reference proteome</keyword>
<evidence type="ECO:0000313" key="4">
    <source>
        <dbReference type="Proteomes" id="UP000299084"/>
    </source>
</evidence>
<dbReference type="EMBL" id="JWIN03000037">
    <property type="protein sequence ID" value="KAB1253104.1"/>
    <property type="molecule type" value="Genomic_DNA"/>
</dbReference>